<dbReference type="InterPro" id="IPR055438">
    <property type="entry name" value="AstE_AspA_cat"/>
</dbReference>
<dbReference type="PANTHER" id="PTHR15162:SF5">
    <property type="entry name" value="N-ACYL-AROMATIC-L-AMINO ACID AMIDOHYDROLASE (CARBOXYLATE-FORMING)"/>
    <property type="match status" value="1"/>
</dbReference>
<evidence type="ECO:0000256" key="1">
    <source>
        <dbReference type="ARBA" id="ARBA00001947"/>
    </source>
</evidence>
<comment type="cofactor">
    <cofactor evidence="1">
        <name>Zn(2+)</name>
        <dbReference type="ChEBI" id="CHEBI:29105"/>
    </cofactor>
</comment>
<dbReference type="SUPFAM" id="SSF53187">
    <property type="entry name" value="Zn-dependent exopeptidases"/>
    <property type="match status" value="1"/>
</dbReference>
<dbReference type="Pfam" id="PF04952">
    <property type="entry name" value="AstE_AspA_hybrid"/>
    <property type="match status" value="1"/>
</dbReference>
<evidence type="ECO:0000256" key="4">
    <source>
        <dbReference type="ARBA" id="ARBA00022475"/>
    </source>
</evidence>
<evidence type="ECO:0000256" key="3">
    <source>
        <dbReference type="ARBA" id="ARBA00006173"/>
    </source>
</evidence>
<feature type="domain" description="Succinylglutamate desuccinylase/Aspartoacylase catalytic" evidence="15">
    <location>
        <begin position="49"/>
        <end position="242"/>
    </location>
</feature>
<keyword evidence="4" id="KW-1003">Cell membrane</keyword>
<dbReference type="Gene3D" id="2.20.25.160">
    <property type="match status" value="1"/>
</dbReference>
<accession>A0A3B3RL89</accession>
<evidence type="ECO:0000313" key="16">
    <source>
        <dbReference type="Ensembl" id="ENSPKIP00000019073.1"/>
    </source>
</evidence>
<comment type="subcellular location">
    <subcellularLocation>
        <location evidence="11">Apical cell membrane</location>
        <topology evidence="11">Peripheral membrane protein</topology>
    </subcellularLocation>
    <subcellularLocation>
        <location evidence="2">Cytoplasm</location>
    </subcellularLocation>
</comment>
<sequence>MLIIFTVQHYDASVSLQELSMVTVADQEEERRSSHLIYKMEVVSLPAVSRVAICGGTHGNEMTGVFLVKELQKRKRKEEGAEAPDILPVISNPRAVQRCQRYIETDLNRCFTTATLSVPVSDGTPYEIQRAQELNVFLGPKGSVKSVDLVCDLHNTTANMGLCLISYSECDWISLHICRHLQKEMPSVPVRYIHYDVPLSEAYSLESVGKHGFAMEVGPQPHGVVRADVWGTMTEGVRLVLDWIKRFNSGVQFDDKVMEIYTLVKTIDYPRDPETQMITATIHPQLQDHDFCLLHQGDPLFLTFSGNTEYYRGEEPLYPFFVNESAYYEKGIAFLLARKKKVNIPSVRVMTRESV</sequence>
<dbReference type="Ensembl" id="ENSPKIT00000035916.1">
    <property type="protein sequence ID" value="ENSPKIP00000019073.1"/>
    <property type="gene ID" value="ENSPKIG00000004376.1"/>
</dbReference>
<keyword evidence="5" id="KW-0963">Cytoplasm</keyword>
<dbReference type="Pfam" id="PF24827">
    <property type="entry name" value="AstE_AspA_cat"/>
    <property type="match status" value="1"/>
</dbReference>
<evidence type="ECO:0000256" key="6">
    <source>
        <dbReference type="ARBA" id="ARBA00022723"/>
    </source>
</evidence>
<organism evidence="16 17">
    <name type="scientific">Paramormyrops kingsleyae</name>
    <dbReference type="NCBI Taxonomy" id="1676925"/>
    <lineage>
        <taxon>Eukaryota</taxon>
        <taxon>Metazoa</taxon>
        <taxon>Chordata</taxon>
        <taxon>Craniata</taxon>
        <taxon>Vertebrata</taxon>
        <taxon>Euteleostomi</taxon>
        <taxon>Actinopterygii</taxon>
        <taxon>Neopterygii</taxon>
        <taxon>Teleostei</taxon>
        <taxon>Osteoglossocephala</taxon>
        <taxon>Osteoglossomorpha</taxon>
        <taxon>Osteoglossiformes</taxon>
        <taxon>Mormyridae</taxon>
        <taxon>Paramormyrops</taxon>
    </lineage>
</organism>
<feature type="domain" description="AstE/AspA barrel-sandwich hybrid" evidence="14">
    <location>
        <begin position="258"/>
        <end position="339"/>
    </location>
</feature>
<dbReference type="GO" id="GO:0004046">
    <property type="term" value="F:aminoacylase activity"/>
    <property type="evidence" value="ECO:0007669"/>
    <property type="project" value="TreeGrafter"/>
</dbReference>
<dbReference type="InterPro" id="IPR050178">
    <property type="entry name" value="AspA/AstE_fam"/>
</dbReference>
<comment type="catalytic activity">
    <reaction evidence="13">
        <text>an N-acyl-aromatic L-alpha-amino acid + H2O = an aromatic L-alpha-amino acid + a carboxylate</text>
        <dbReference type="Rhea" id="RHEA:54184"/>
        <dbReference type="ChEBI" id="CHEBI:15377"/>
        <dbReference type="ChEBI" id="CHEBI:29067"/>
        <dbReference type="ChEBI" id="CHEBI:84824"/>
        <dbReference type="ChEBI" id="CHEBI:138093"/>
        <dbReference type="EC" id="3.5.1.114"/>
    </reaction>
</comment>
<dbReference type="HAMAP" id="MF_00704">
    <property type="entry name" value="Aspartoacylase"/>
    <property type="match status" value="1"/>
</dbReference>
<name>A0A3B3RL89_9TELE</name>
<evidence type="ECO:0000256" key="9">
    <source>
        <dbReference type="ARBA" id="ARBA00023136"/>
    </source>
</evidence>
<dbReference type="GO" id="GO:0005829">
    <property type="term" value="C:cytosol"/>
    <property type="evidence" value="ECO:0007669"/>
    <property type="project" value="TreeGrafter"/>
</dbReference>
<comment type="similarity">
    <text evidence="3">Belongs to the AspA/AstE family. Aspartoacylase subfamily.</text>
</comment>
<proteinExistence type="inferred from homology"/>
<evidence type="ECO:0000313" key="17">
    <source>
        <dbReference type="Proteomes" id="UP000261540"/>
    </source>
</evidence>
<evidence type="ECO:0000256" key="11">
    <source>
        <dbReference type="ARBA" id="ARBA00037831"/>
    </source>
</evidence>
<dbReference type="AlphaFoldDB" id="A0A3B3RL89"/>
<comment type="catalytic activity">
    <reaction evidence="12">
        <text>an N-acetyl-L-cysteine-S-conjugate + H2O = an S-substituted L-cysteine + acetate</text>
        <dbReference type="Rhea" id="RHEA:36855"/>
        <dbReference type="ChEBI" id="CHEBI:15377"/>
        <dbReference type="ChEBI" id="CHEBI:30089"/>
        <dbReference type="ChEBI" id="CHEBI:58717"/>
        <dbReference type="ChEBI" id="CHEBI:58718"/>
        <dbReference type="EC" id="3.5.1.114"/>
    </reaction>
</comment>
<keyword evidence="7" id="KW-0378">Hydrolase</keyword>
<keyword evidence="9" id="KW-0472">Membrane</keyword>
<dbReference type="NCBIfam" id="NF002601">
    <property type="entry name" value="PRK02259.1"/>
    <property type="match status" value="1"/>
</dbReference>
<reference evidence="16" key="1">
    <citation type="submission" date="2025-08" db="UniProtKB">
        <authorList>
            <consortium name="Ensembl"/>
        </authorList>
    </citation>
    <scope>IDENTIFICATION</scope>
</reference>
<dbReference type="Gene3D" id="3.40.630.10">
    <property type="entry name" value="Zn peptidases"/>
    <property type="match status" value="1"/>
</dbReference>
<keyword evidence="17" id="KW-1185">Reference proteome</keyword>
<dbReference type="STRING" id="1676925.ENSPKIP00000019073"/>
<dbReference type="GO" id="GO:0016788">
    <property type="term" value="F:hydrolase activity, acting on ester bonds"/>
    <property type="evidence" value="ECO:0007669"/>
    <property type="project" value="InterPro"/>
</dbReference>
<dbReference type="InterPro" id="IPR007036">
    <property type="entry name" value="Aste_AspA_hybrid_dom"/>
</dbReference>
<protein>
    <recommendedName>
        <fullName evidence="10">N-acyl-aromatic-L-amino acid amidohydrolase</fullName>
        <ecNumber evidence="10">3.5.1.114</ecNumber>
    </recommendedName>
</protein>
<reference evidence="16" key="2">
    <citation type="submission" date="2025-09" db="UniProtKB">
        <authorList>
            <consortium name="Ensembl"/>
        </authorList>
    </citation>
    <scope>IDENTIFICATION</scope>
</reference>
<dbReference type="FunFam" id="3.40.630.10:FF:000025">
    <property type="entry name" value="aspartoacylase"/>
    <property type="match status" value="1"/>
</dbReference>
<evidence type="ECO:0000256" key="10">
    <source>
        <dbReference type="ARBA" id="ARBA00034807"/>
    </source>
</evidence>
<dbReference type="PANTHER" id="PTHR15162">
    <property type="entry name" value="ASPARTOACYLASE"/>
    <property type="match status" value="1"/>
</dbReference>
<dbReference type="GeneTree" id="ENSGT00390000001189"/>
<dbReference type="CDD" id="cd06909">
    <property type="entry name" value="M14_ASPA"/>
    <property type="match status" value="1"/>
</dbReference>
<evidence type="ECO:0000259" key="14">
    <source>
        <dbReference type="Pfam" id="PF04952"/>
    </source>
</evidence>
<evidence type="ECO:0000256" key="7">
    <source>
        <dbReference type="ARBA" id="ARBA00022801"/>
    </source>
</evidence>
<evidence type="ECO:0000256" key="2">
    <source>
        <dbReference type="ARBA" id="ARBA00004496"/>
    </source>
</evidence>
<dbReference type="GO" id="GO:0016324">
    <property type="term" value="C:apical plasma membrane"/>
    <property type="evidence" value="ECO:0007669"/>
    <property type="project" value="UniProtKB-SubCell"/>
</dbReference>
<evidence type="ECO:0000256" key="8">
    <source>
        <dbReference type="ARBA" id="ARBA00022833"/>
    </source>
</evidence>
<dbReference type="InterPro" id="IPR016708">
    <property type="entry name" value="Aspartoacylase"/>
</dbReference>
<evidence type="ECO:0000256" key="13">
    <source>
        <dbReference type="ARBA" id="ARBA00049326"/>
    </source>
</evidence>
<dbReference type="GO" id="GO:0046872">
    <property type="term" value="F:metal ion binding"/>
    <property type="evidence" value="ECO:0007669"/>
    <property type="project" value="UniProtKB-KW"/>
</dbReference>
<dbReference type="Proteomes" id="UP000261540">
    <property type="component" value="Unplaced"/>
</dbReference>
<evidence type="ECO:0000256" key="12">
    <source>
        <dbReference type="ARBA" id="ARBA00048435"/>
    </source>
</evidence>
<keyword evidence="8" id="KW-0862">Zinc</keyword>
<keyword evidence="6" id="KW-0479">Metal-binding</keyword>
<dbReference type="EC" id="3.5.1.114" evidence="10"/>
<evidence type="ECO:0000259" key="15">
    <source>
        <dbReference type="Pfam" id="PF24827"/>
    </source>
</evidence>
<evidence type="ECO:0000256" key="5">
    <source>
        <dbReference type="ARBA" id="ARBA00022490"/>
    </source>
</evidence>